<dbReference type="EMBL" id="BLAL01000004">
    <property type="protein sequence ID" value="GES72926.1"/>
    <property type="molecule type" value="Genomic_DNA"/>
</dbReference>
<organism evidence="3 5">
    <name type="scientific">Rhizophagus clarus</name>
    <dbReference type="NCBI Taxonomy" id="94130"/>
    <lineage>
        <taxon>Eukaryota</taxon>
        <taxon>Fungi</taxon>
        <taxon>Fungi incertae sedis</taxon>
        <taxon>Mucoromycota</taxon>
        <taxon>Glomeromycotina</taxon>
        <taxon>Glomeromycetes</taxon>
        <taxon>Glomerales</taxon>
        <taxon>Glomeraceae</taxon>
        <taxon>Rhizophagus</taxon>
    </lineage>
</organism>
<keyword evidence="1" id="KW-0472">Membrane</keyword>
<protein>
    <recommendedName>
        <fullName evidence="6">Transmembrane protein</fullName>
    </recommendedName>
</protein>
<keyword evidence="2" id="KW-0732">Signal</keyword>
<keyword evidence="1" id="KW-0812">Transmembrane</keyword>
<dbReference type="EMBL" id="BEXD01001446">
    <property type="protein sequence ID" value="GBB94144.1"/>
    <property type="molecule type" value="Genomic_DNA"/>
</dbReference>
<evidence type="ECO:0000313" key="5">
    <source>
        <dbReference type="Proteomes" id="UP000247702"/>
    </source>
</evidence>
<comment type="caution">
    <text evidence="3">The sequence shown here is derived from an EMBL/GenBank/DDBJ whole genome shotgun (WGS) entry which is preliminary data.</text>
</comment>
<feature type="signal peptide" evidence="2">
    <location>
        <begin position="1"/>
        <end position="19"/>
    </location>
</feature>
<evidence type="ECO:0000256" key="1">
    <source>
        <dbReference type="SAM" id="Phobius"/>
    </source>
</evidence>
<evidence type="ECO:0008006" key="6">
    <source>
        <dbReference type="Google" id="ProtNLM"/>
    </source>
</evidence>
<evidence type="ECO:0000313" key="3">
    <source>
        <dbReference type="EMBL" id="GBB94144.1"/>
    </source>
</evidence>
<sequence>MKSYCFFIFLNALILFAYAQNQTIPSTCEQYFALNGTQSCTSCQQAIYNTQQQPTAKCNVISILLSNSFISTTSGIDSLRDGINKTCTETAANPCNESDAINAYTEVDKACDAELNIYFAVKGTVKETTPPYSNDANIGSNAAITIFFNYLGIPFRESLCTKVEGEFCLIKQASQNQSPNITSPFDFTECDDCGKQNFDILKRFQSSHPLDTPNLQKVMADSTTNVLQAFEQKCPNLASDAQKLTSQFYNYPVTILISLIGFIYATFI</sequence>
<reference evidence="3 5" key="1">
    <citation type="submission" date="2017-11" db="EMBL/GenBank/DDBJ databases">
        <title>The genome of Rhizophagus clarus HR1 reveals common genetic basis of auxotrophy among arbuscular mycorrhizal fungi.</title>
        <authorList>
            <person name="Kobayashi Y."/>
        </authorList>
    </citation>
    <scope>NUCLEOTIDE SEQUENCE [LARGE SCALE GENOMIC DNA]</scope>
    <source>
        <strain evidence="3 5">HR1</strain>
    </source>
</reference>
<dbReference type="Proteomes" id="UP000615446">
    <property type="component" value="Unassembled WGS sequence"/>
</dbReference>
<feature type="transmembrane region" description="Helical" evidence="1">
    <location>
        <begin position="248"/>
        <end position="267"/>
    </location>
</feature>
<gene>
    <name evidence="4" type="ORF">RCL2_000046900</name>
    <name evidence="3" type="ORF">RclHR1_00230022</name>
</gene>
<evidence type="ECO:0000313" key="4">
    <source>
        <dbReference type="EMBL" id="GES72926.1"/>
    </source>
</evidence>
<name>A0A2Z6R8L8_9GLOM</name>
<proteinExistence type="predicted"/>
<keyword evidence="5" id="KW-1185">Reference proteome</keyword>
<keyword evidence="1" id="KW-1133">Transmembrane helix</keyword>
<evidence type="ECO:0000256" key="2">
    <source>
        <dbReference type="SAM" id="SignalP"/>
    </source>
</evidence>
<feature type="chain" id="PRO_5036060116" description="Transmembrane protein" evidence="2">
    <location>
        <begin position="20"/>
        <end position="268"/>
    </location>
</feature>
<accession>A0A2Z6R8L8</accession>
<dbReference type="AlphaFoldDB" id="A0A2Z6R8L8"/>
<reference evidence="4" key="2">
    <citation type="submission" date="2019-10" db="EMBL/GenBank/DDBJ databases">
        <title>Conservation and host-specific expression of non-tandemly repeated heterogenous ribosome RNA gene in arbuscular mycorrhizal fungi.</title>
        <authorList>
            <person name="Maeda T."/>
            <person name="Kobayashi Y."/>
            <person name="Nakagawa T."/>
            <person name="Ezawa T."/>
            <person name="Yamaguchi K."/>
            <person name="Bino T."/>
            <person name="Nishimoto Y."/>
            <person name="Shigenobu S."/>
            <person name="Kawaguchi M."/>
        </authorList>
    </citation>
    <scope>NUCLEOTIDE SEQUENCE</scope>
    <source>
        <strain evidence="4">HR1</strain>
    </source>
</reference>
<dbReference type="Proteomes" id="UP000247702">
    <property type="component" value="Unassembled WGS sequence"/>
</dbReference>